<sequence length="1031" mass="109336">MTGPSRTPLAHALRALAMDAVQQANSGHPGMPMGMADIAEALWRHHLKHDPATPGWADRDRFVLSNGHGSMLLYGLLHLSGYDLSIDDLKAFRQLHSRTPGHPELGYAPGVETTTGPLGQGIANAVGMALAEKLLAAEFNRPGHAVIDHRTWAFLGDGCLMEGVSHEACALAGTWGLGKLTAFWDDNGISIDGHVEGWFSEDIPGRFEAYGWHVVRGVDGHDSAALDAAISQAKAETARPTLICCRTTIGFGSPNKAGTHDSHGAPLGAAEIAATKAALGWAHGPFEIPEDVRAGWDAREQGQAARSDWQRRFDAYAAAHPGLAAELERRLAGDLPEGFAALAERAVAEAAERAATVASRKASQESIAAFAPALPELLGGSADLTGSNLTNWPGCVSVTPERLRAGQGGNYLHYGVREFGMAAVMNGVSLHGGFRVFGGTFLMFSEYARNALRMAALMKQPVIQVFTHDSIGLGEDGPTHQPVEQTATLRLIPNMDVWRPCDAVETRAAWAAALQSTAHPTCLILSRQNLAHQPRDAAQLAAVARGGYVLLPAEGEAQGLRPQLVLVATGSEVQLAVQAREQLAARGVRARVVSLPSLFAFKAQDAAWREAVLPAGVPRVAVEAGATSSWREIVGLDGAVVGLDSFGESAPAPALFQHFGITAEAVTAAGLRVLGLDSPLKAVARHGQQIWLDQLSRTLVASGALQRWIDDHGIAGVTSNPAIFAQAFASDTAYAPALAQLRAEEPDLERRFERLAVADVQAACDVLRPLHERTAGDAGFVSFEVSPRLSRDGAGTLAAARRLWAEIGRANAMIKIPATPECLDAIADAVADGININVTLIFSPRQLLQVFEACALGLRKRQERGLPVDRVRSVASLFVSRVDTWVDRLLPAGSEALRGEVGIANARNAYALWLDRFGGSEFAGLRAAGARPPSCLWASTGVKNPAWRDTRYVEALIGPDTVDTVPDATMAAFADHGQAARTLDATLPEARATLAAAARCGIDLDLLGEQLQAEGLAQFEQAFERLMAAVA</sequence>
<dbReference type="InterPro" id="IPR055152">
    <property type="entry name" value="Transketolase-like_C_2"/>
</dbReference>
<proteinExistence type="inferred from homology"/>
<evidence type="ECO:0000259" key="16">
    <source>
        <dbReference type="SMART" id="SM00861"/>
    </source>
</evidence>
<dbReference type="EC" id="2.2.1.2" evidence="15"/>
<evidence type="ECO:0000313" key="18">
    <source>
        <dbReference type="Proteomes" id="UP001549111"/>
    </source>
</evidence>
<dbReference type="PANTHER" id="PTHR43522:SF2">
    <property type="entry name" value="TRANSKETOLASE 1-RELATED"/>
    <property type="match status" value="1"/>
</dbReference>
<evidence type="ECO:0000256" key="8">
    <source>
        <dbReference type="ARBA" id="ARBA00022723"/>
    </source>
</evidence>
<dbReference type="CDD" id="cd02012">
    <property type="entry name" value="TPP_TK"/>
    <property type="match status" value="1"/>
</dbReference>
<feature type="active site" description="Schiff-base intermediate with substrate" evidence="15">
    <location>
        <position position="815"/>
    </location>
</feature>
<dbReference type="SUPFAM" id="SSF52922">
    <property type="entry name" value="TK C-terminal domain-like"/>
    <property type="match status" value="1"/>
</dbReference>
<feature type="domain" description="Transketolase-like pyrimidine-binding" evidence="16">
    <location>
        <begin position="357"/>
        <end position="532"/>
    </location>
</feature>
<organism evidence="17 18">
    <name type="scientific">Sphaerotilus sulfidivorans</name>
    <dbReference type="NCBI Taxonomy" id="639200"/>
    <lineage>
        <taxon>Bacteria</taxon>
        <taxon>Pseudomonadati</taxon>
        <taxon>Pseudomonadota</taxon>
        <taxon>Betaproteobacteria</taxon>
        <taxon>Burkholderiales</taxon>
        <taxon>Sphaerotilaceae</taxon>
        <taxon>Sphaerotilus</taxon>
    </lineage>
</organism>
<dbReference type="InterPro" id="IPR049557">
    <property type="entry name" value="Transketolase_CS"/>
</dbReference>
<dbReference type="Pfam" id="PF22613">
    <property type="entry name" value="Transketolase_C_1"/>
    <property type="match status" value="1"/>
</dbReference>
<dbReference type="InterPro" id="IPR005478">
    <property type="entry name" value="Transketolase_bac-like"/>
</dbReference>
<keyword evidence="15" id="KW-0963">Cytoplasm</keyword>
<evidence type="ECO:0000256" key="13">
    <source>
        <dbReference type="ARBA" id="ARBA00048810"/>
    </source>
</evidence>
<keyword evidence="9" id="KW-0106">Calcium</keyword>
<comment type="similarity">
    <text evidence="5 15">Belongs to the transaldolase family. Type 2 subfamily.</text>
</comment>
<dbReference type="InterPro" id="IPR018225">
    <property type="entry name" value="Transaldolase_AS"/>
</dbReference>
<evidence type="ECO:0000256" key="11">
    <source>
        <dbReference type="ARBA" id="ARBA00023052"/>
    </source>
</evidence>
<evidence type="ECO:0000313" key="17">
    <source>
        <dbReference type="EMBL" id="MET3604356.1"/>
    </source>
</evidence>
<keyword evidence="15" id="KW-0570">Pentose shunt</keyword>
<dbReference type="EMBL" id="JBEPLS010000007">
    <property type="protein sequence ID" value="MET3604356.1"/>
    <property type="molecule type" value="Genomic_DNA"/>
</dbReference>
<comment type="catalytic activity">
    <reaction evidence="14">
        <text>D-sedoheptulose 7-phosphate + D-glyceraldehyde 3-phosphate = aldehydo-D-ribose 5-phosphate + D-xylulose 5-phosphate</text>
        <dbReference type="Rhea" id="RHEA:10508"/>
        <dbReference type="ChEBI" id="CHEBI:57483"/>
        <dbReference type="ChEBI" id="CHEBI:57737"/>
        <dbReference type="ChEBI" id="CHEBI:58273"/>
        <dbReference type="ChEBI" id="CHEBI:59776"/>
        <dbReference type="EC" id="2.2.1.1"/>
    </reaction>
</comment>
<dbReference type="SMART" id="SM00861">
    <property type="entry name" value="Transket_pyr"/>
    <property type="match status" value="1"/>
</dbReference>
<comment type="pathway">
    <text evidence="15">Carbohydrate degradation; pentose phosphate pathway; D-glyceraldehyde 3-phosphate and beta-D-fructose 6-phosphate from D-ribose 5-phosphate and D-xylulose 5-phosphate (non-oxidative stage): step 2/3.</text>
</comment>
<dbReference type="Pfam" id="PF00456">
    <property type="entry name" value="Transketolase_N"/>
    <property type="match status" value="1"/>
</dbReference>
<comment type="caution">
    <text evidence="17">The sequence shown here is derived from an EMBL/GenBank/DDBJ whole genome shotgun (WGS) entry which is preliminary data.</text>
</comment>
<comment type="cofactor">
    <cofactor evidence="1">
        <name>Mg(2+)</name>
        <dbReference type="ChEBI" id="CHEBI:18420"/>
    </cofactor>
</comment>
<keyword evidence="8" id="KW-0479">Metal-binding</keyword>
<evidence type="ECO:0000256" key="7">
    <source>
        <dbReference type="ARBA" id="ARBA00022679"/>
    </source>
</evidence>
<dbReference type="PANTHER" id="PTHR43522">
    <property type="entry name" value="TRANSKETOLASE"/>
    <property type="match status" value="1"/>
</dbReference>
<dbReference type="CDD" id="cd07033">
    <property type="entry name" value="TPP_PYR_DXS_TK_like"/>
    <property type="match status" value="1"/>
</dbReference>
<dbReference type="InterPro" id="IPR029061">
    <property type="entry name" value="THDP-binding"/>
</dbReference>
<dbReference type="Gene3D" id="3.40.50.970">
    <property type="match status" value="2"/>
</dbReference>
<evidence type="ECO:0000256" key="9">
    <source>
        <dbReference type="ARBA" id="ARBA00022837"/>
    </source>
</evidence>
<comment type="subunit">
    <text evidence="6">Homodimer.</text>
</comment>
<dbReference type="InterPro" id="IPR005474">
    <property type="entry name" value="Transketolase_N"/>
</dbReference>
<dbReference type="Gene3D" id="3.20.20.70">
    <property type="entry name" value="Aldolase class I"/>
    <property type="match status" value="1"/>
</dbReference>
<dbReference type="NCBIfam" id="TIGR00232">
    <property type="entry name" value="tktlase_bact"/>
    <property type="match status" value="1"/>
</dbReference>
<comment type="catalytic activity">
    <reaction evidence="13 15">
        <text>D-sedoheptulose 7-phosphate + D-glyceraldehyde 3-phosphate = D-erythrose 4-phosphate + beta-D-fructose 6-phosphate</text>
        <dbReference type="Rhea" id="RHEA:17053"/>
        <dbReference type="ChEBI" id="CHEBI:16897"/>
        <dbReference type="ChEBI" id="CHEBI:57483"/>
        <dbReference type="ChEBI" id="CHEBI:57634"/>
        <dbReference type="ChEBI" id="CHEBI:59776"/>
        <dbReference type="EC" id="2.2.1.2"/>
    </reaction>
</comment>
<dbReference type="Proteomes" id="UP001549111">
    <property type="component" value="Unassembled WGS sequence"/>
</dbReference>
<evidence type="ECO:0000256" key="1">
    <source>
        <dbReference type="ARBA" id="ARBA00001946"/>
    </source>
</evidence>
<evidence type="ECO:0000256" key="4">
    <source>
        <dbReference type="ARBA" id="ARBA00007131"/>
    </source>
</evidence>
<evidence type="ECO:0000256" key="5">
    <source>
        <dbReference type="ARBA" id="ARBA00008426"/>
    </source>
</evidence>
<dbReference type="Pfam" id="PF02779">
    <property type="entry name" value="Transket_pyr"/>
    <property type="match status" value="1"/>
</dbReference>
<dbReference type="NCBIfam" id="NF002881">
    <property type="entry name" value="PRK03343.1"/>
    <property type="match status" value="1"/>
</dbReference>
<keyword evidence="18" id="KW-1185">Reference proteome</keyword>
<dbReference type="InterPro" id="IPR013785">
    <property type="entry name" value="Aldolase_TIM"/>
</dbReference>
<dbReference type="RefSeq" id="WP_180692862.1">
    <property type="nucleotide sequence ID" value="NZ_JACCPY010000011.1"/>
</dbReference>
<evidence type="ECO:0000256" key="12">
    <source>
        <dbReference type="ARBA" id="ARBA00023270"/>
    </source>
</evidence>
<dbReference type="GO" id="GO:0004802">
    <property type="term" value="F:transketolase activity"/>
    <property type="evidence" value="ECO:0007669"/>
    <property type="project" value="UniProtKB-EC"/>
</dbReference>
<comment type="similarity">
    <text evidence="4">Belongs to the transketolase family.</text>
</comment>
<keyword evidence="10" id="KW-0460">Magnesium</keyword>
<evidence type="ECO:0000256" key="15">
    <source>
        <dbReference type="HAMAP-Rule" id="MF_00493"/>
    </source>
</evidence>
<evidence type="ECO:0000256" key="14">
    <source>
        <dbReference type="ARBA" id="ARBA00049473"/>
    </source>
</evidence>
<dbReference type="HAMAP" id="MF_00493">
    <property type="entry name" value="Transaldolase_2"/>
    <property type="match status" value="1"/>
</dbReference>
<gene>
    <name evidence="15" type="primary">tal</name>
    <name evidence="17" type="ORF">ABIC99_002172</name>
</gene>
<keyword evidence="12 15" id="KW-0704">Schiff base</keyword>
<comment type="subcellular location">
    <subcellularLocation>
        <location evidence="15">Cytoplasm</location>
    </subcellularLocation>
</comment>
<dbReference type="PROSITE" id="PS00802">
    <property type="entry name" value="TRANSKETOLASE_2"/>
    <property type="match status" value="1"/>
</dbReference>
<dbReference type="SUPFAM" id="SSF52518">
    <property type="entry name" value="Thiamin diphosphate-binding fold (THDP-binding)"/>
    <property type="match status" value="2"/>
</dbReference>
<reference evidence="17 18" key="1">
    <citation type="submission" date="2024-06" db="EMBL/GenBank/DDBJ databases">
        <title>Genomic Encyclopedia of Type Strains, Phase IV (KMG-IV): sequencing the most valuable type-strain genomes for metagenomic binning, comparative biology and taxonomic classification.</title>
        <authorList>
            <person name="Goeker M."/>
        </authorList>
    </citation>
    <scope>NUCLEOTIDE SEQUENCE [LARGE SCALE GENOMIC DNA]</scope>
    <source>
        <strain evidence="17 18">D-501</strain>
    </source>
</reference>
<dbReference type="Pfam" id="PF00923">
    <property type="entry name" value="TAL_FSA"/>
    <property type="match status" value="1"/>
</dbReference>
<dbReference type="SUPFAM" id="SSF51569">
    <property type="entry name" value="Aldolase"/>
    <property type="match status" value="1"/>
</dbReference>
<dbReference type="Gene3D" id="3.40.50.920">
    <property type="match status" value="1"/>
</dbReference>
<dbReference type="CDD" id="cd00955">
    <property type="entry name" value="Transaldolase_like"/>
    <property type="match status" value="1"/>
</dbReference>
<dbReference type="InterPro" id="IPR001585">
    <property type="entry name" value="TAL/FSA"/>
</dbReference>
<name>A0ABV2IN59_9BURK</name>
<evidence type="ECO:0000256" key="10">
    <source>
        <dbReference type="ARBA" id="ARBA00022842"/>
    </source>
</evidence>
<evidence type="ECO:0000256" key="3">
    <source>
        <dbReference type="ARBA" id="ARBA00003518"/>
    </source>
</evidence>
<evidence type="ECO:0000256" key="2">
    <source>
        <dbReference type="ARBA" id="ARBA00001964"/>
    </source>
</evidence>
<dbReference type="NCBIfam" id="TIGR00876">
    <property type="entry name" value="tal_mycobact"/>
    <property type="match status" value="1"/>
</dbReference>
<dbReference type="InterPro" id="IPR004732">
    <property type="entry name" value="Transaldolase_2"/>
</dbReference>
<comment type="cofactor">
    <cofactor evidence="2">
        <name>thiamine diphosphate</name>
        <dbReference type="ChEBI" id="CHEBI:58937"/>
    </cofactor>
</comment>
<evidence type="ECO:0000256" key="6">
    <source>
        <dbReference type="ARBA" id="ARBA00011738"/>
    </source>
</evidence>
<keyword evidence="7 15" id="KW-0808">Transferase</keyword>
<accession>A0ABV2IN59</accession>
<dbReference type="InterPro" id="IPR020826">
    <property type="entry name" value="Transketolase_BS"/>
</dbReference>
<dbReference type="InterPro" id="IPR033247">
    <property type="entry name" value="Transketolase_fam"/>
</dbReference>
<dbReference type="InterPro" id="IPR009014">
    <property type="entry name" value="Transketo_C/PFOR_II"/>
</dbReference>
<protein>
    <recommendedName>
        <fullName evidence="15">Transaldolase</fullName>
        <ecNumber evidence="15">2.2.1.2</ecNumber>
    </recommendedName>
</protein>
<dbReference type="PROSITE" id="PS00801">
    <property type="entry name" value="TRANSKETOLASE_1"/>
    <property type="match status" value="1"/>
</dbReference>
<comment type="function">
    <text evidence="3 15">Transaldolase is important for the balance of metabolites in the pentose-phosphate pathway.</text>
</comment>
<keyword evidence="11" id="KW-0786">Thiamine pyrophosphate</keyword>
<dbReference type="PROSITE" id="PS01054">
    <property type="entry name" value="TRANSALDOLASE_1"/>
    <property type="match status" value="1"/>
</dbReference>
<dbReference type="InterPro" id="IPR005475">
    <property type="entry name" value="Transketolase-like_Pyr-bd"/>
</dbReference>